<keyword evidence="1" id="KW-0732">Signal</keyword>
<name>A0AA47NB33_MERPO</name>
<dbReference type="Proteomes" id="UP001174136">
    <property type="component" value="Unassembled WGS sequence"/>
</dbReference>
<organism evidence="2 3">
    <name type="scientific">Merluccius polli</name>
    <name type="common">Benguela hake</name>
    <name type="synonym">Merluccius cadenati</name>
    <dbReference type="NCBI Taxonomy" id="89951"/>
    <lineage>
        <taxon>Eukaryota</taxon>
        <taxon>Metazoa</taxon>
        <taxon>Chordata</taxon>
        <taxon>Craniata</taxon>
        <taxon>Vertebrata</taxon>
        <taxon>Euteleostomi</taxon>
        <taxon>Actinopterygii</taxon>
        <taxon>Neopterygii</taxon>
        <taxon>Teleostei</taxon>
        <taxon>Neoteleostei</taxon>
        <taxon>Acanthomorphata</taxon>
        <taxon>Zeiogadaria</taxon>
        <taxon>Gadariae</taxon>
        <taxon>Gadiformes</taxon>
        <taxon>Gadoidei</taxon>
        <taxon>Merlucciidae</taxon>
        <taxon>Merluccius</taxon>
    </lineage>
</organism>
<evidence type="ECO:0000313" key="2">
    <source>
        <dbReference type="EMBL" id="KAK0154950.1"/>
    </source>
</evidence>
<gene>
    <name evidence="2" type="ORF">N1851_002723</name>
</gene>
<dbReference type="AlphaFoldDB" id="A0AA47NB33"/>
<dbReference type="EMBL" id="JAOPHQ010000316">
    <property type="protein sequence ID" value="KAK0154950.1"/>
    <property type="molecule type" value="Genomic_DNA"/>
</dbReference>
<accession>A0AA47NB33</accession>
<proteinExistence type="predicted"/>
<evidence type="ECO:0008006" key="4">
    <source>
        <dbReference type="Google" id="ProtNLM"/>
    </source>
</evidence>
<reference evidence="2" key="1">
    <citation type="journal article" date="2023" name="Front. Mar. Sci.">
        <title>A new Merluccius polli reference genome to investigate the effects of global change in West African waters.</title>
        <authorList>
            <person name="Mateo J.L."/>
            <person name="Blanco-Fernandez C."/>
            <person name="Garcia-Vazquez E."/>
            <person name="Machado-Schiaffino G."/>
        </authorList>
    </citation>
    <scope>NUCLEOTIDE SEQUENCE</scope>
    <source>
        <strain evidence="2">C29</strain>
        <tissue evidence="2">Fin</tissue>
    </source>
</reference>
<sequence length="278" mass="30290">MAWTKLAICIGMLLVAVTRCHCVALSNRSPSPNSTLVYPPEAHGPPAGRLLIGRHSRPSATLKRHLVDADHQSDMGTCNGRENGDTLFFVRPPLLEGLDEVEGAALRRLMETEPGVECALDSMKLKVEGSFSAPAALFVVDRGSGLAPLPLSDLPSSCGYTLKTTQRDLVLVAPYDGCFVSLEEESYVLPLRWWGIPVRMSCPVMRRSLYNPPMVTCNTAGMVVKTEWASAVDKIKVNLNGQWEPLMEVLPRCGFGFTSHPGIVDISIRYVPCVGVKV</sequence>
<protein>
    <recommendedName>
        <fullName evidence="4">Secreted protein</fullName>
    </recommendedName>
</protein>
<feature type="signal peptide" evidence="1">
    <location>
        <begin position="1"/>
        <end position="22"/>
    </location>
</feature>
<comment type="caution">
    <text evidence="2">The sequence shown here is derived from an EMBL/GenBank/DDBJ whole genome shotgun (WGS) entry which is preliminary data.</text>
</comment>
<keyword evidence="3" id="KW-1185">Reference proteome</keyword>
<evidence type="ECO:0000256" key="1">
    <source>
        <dbReference type="SAM" id="SignalP"/>
    </source>
</evidence>
<feature type="chain" id="PRO_5041297414" description="Secreted protein" evidence="1">
    <location>
        <begin position="23"/>
        <end position="278"/>
    </location>
</feature>
<evidence type="ECO:0000313" key="3">
    <source>
        <dbReference type="Proteomes" id="UP001174136"/>
    </source>
</evidence>